<evidence type="ECO:0000313" key="3">
    <source>
        <dbReference type="Proteomes" id="UP001153678"/>
    </source>
</evidence>
<proteinExistence type="predicted"/>
<feature type="region of interest" description="Disordered" evidence="1">
    <location>
        <begin position="26"/>
        <end position="45"/>
    </location>
</feature>
<sequence>MEKIIPTCKDNGEVLDYLKKLLKPGTTQTKARKRKNNELSWGNNSPVTHSSTPWAKMILKSLSLREIQEMEPLNENCCVHGYYSFHRMISKEESTPSNSSYGIIGPNLVRLLLSTSPVVSTLAFLLRSNYRAGTNSYEKRYADAKPESISMNTVVGRKSSNRAQSNNATINVVSKPAKRFDRSSLGYVYYAQYNLGRLYEKGEGTIKDLTRETGTTRSLRLAFKWYREAVDIASQIK</sequence>
<reference evidence="2" key="1">
    <citation type="submission" date="2022-08" db="EMBL/GenBank/DDBJ databases">
        <authorList>
            <person name="Kallberg Y."/>
            <person name="Tangrot J."/>
            <person name="Rosling A."/>
        </authorList>
    </citation>
    <scope>NUCLEOTIDE SEQUENCE</scope>
    <source>
        <strain evidence="2">Wild A</strain>
    </source>
</reference>
<comment type="caution">
    <text evidence="2">The sequence shown here is derived from an EMBL/GenBank/DDBJ whole genome shotgun (WGS) entry which is preliminary data.</text>
</comment>
<keyword evidence="3" id="KW-1185">Reference proteome</keyword>
<feature type="non-terminal residue" evidence="2">
    <location>
        <position position="237"/>
    </location>
</feature>
<name>A0A9W4T157_9GLOM</name>
<dbReference type="SUPFAM" id="SSF81901">
    <property type="entry name" value="HCP-like"/>
    <property type="match status" value="1"/>
</dbReference>
<organism evidence="2 3">
    <name type="scientific">Funneliformis geosporum</name>
    <dbReference type="NCBI Taxonomy" id="1117311"/>
    <lineage>
        <taxon>Eukaryota</taxon>
        <taxon>Fungi</taxon>
        <taxon>Fungi incertae sedis</taxon>
        <taxon>Mucoromycota</taxon>
        <taxon>Glomeromycotina</taxon>
        <taxon>Glomeromycetes</taxon>
        <taxon>Glomerales</taxon>
        <taxon>Glomeraceae</taxon>
        <taxon>Funneliformis</taxon>
    </lineage>
</organism>
<evidence type="ECO:0000256" key="1">
    <source>
        <dbReference type="SAM" id="MobiDB-lite"/>
    </source>
</evidence>
<gene>
    <name evidence="2" type="ORF">FWILDA_LOCUS12688</name>
</gene>
<dbReference type="Proteomes" id="UP001153678">
    <property type="component" value="Unassembled WGS sequence"/>
</dbReference>
<dbReference type="EMBL" id="CAMKVN010004243">
    <property type="protein sequence ID" value="CAI2186660.1"/>
    <property type="molecule type" value="Genomic_DNA"/>
</dbReference>
<dbReference type="Gene3D" id="1.25.40.10">
    <property type="entry name" value="Tetratricopeptide repeat domain"/>
    <property type="match status" value="1"/>
</dbReference>
<dbReference type="OrthoDB" id="6415790at2759"/>
<dbReference type="AlphaFoldDB" id="A0A9W4T157"/>
<dbReference type="InterPro" id="IPR011990">
    <property type="entry name" value="TPR-like_helical_dom_sf"/>
</dbReference>
<evidence type="ECO:0000313" key="2">
    <source>
        <dbReference type="EMBL" id="CAI2186660.1"/>
    </source>
</evidence>
<accession>A0A9W4T157</accession>
<protein>
    <submittedName>
        <fullName evidence="2">15284_t:CDS:1</fullName>
    </submittedName>
</protein>